<keyword evidence="4" id="KW-0288">FMN</keyword>
<keyword evidence="7" id="KW-0520">NAD</keyword>
<keyword evidence="3" id="KW-0285">Flavoprotein</keyword>
<dbReference type="InterPro" id="IPR000847">
    <property type="entry name" value="LysR_HTH_N"/>
</dbReference>
<dbReference type="SUPFAM" id="SSF55469">
    <property type="entry name" value="FMN-dependent nitroreductase-like"/>
    <property type="match status" value="1"/>
</dbReference>
<keyword evidence="10" id="KW-1185">Reference proteome</keyword>
<dbReference type="EMBL" id="JAXCLA010000003">
    <property type="protein sequence ID" value="MDY0744650.1"/>
    <property type="molecule type" value="Genomic_DNA"/>
</dbReference>
<dbReference type="PANTHER" id="PTHR43821">
    <property type="entry name" value="NAD(P)H NITROREDUCTASE YDJA-RELATED"/>
    <property type="match status" value="1"/>
</dbReference>
<dbReference type="PANTHER" id="PTHR43821:SF1">
    <property type="entry name" value="NAD(P)H NITROREDUCTASE YDJA-RELATED"/>
    <property type="match status" value="1"/>
</dbReference>
<evidence type="ECO:0000256" key="5">
    <source>
        <dbReference type="ARBA" id="ARBA00022857"/>
    </source>
</evidence>
<evidence type="ECO:0000256" key="6">
    <source>
        <dbReference type="ARBA" id="ARBA00023002"/>
    </source>
</evidence>
<dbReference type="Pfam" id="PF00881">
    <property type="entry name" value="Nitroreductase"/>
    <property type="match status" value="1"/>
</dbReference>
<dbReference type="Proteomes" id="UP001285263">
    <property type="component" value="Unassembled WGS sequence"/>
</dbReference>
<keyword evidence="6" id="KW-0560">Oxidoreductase</keyword>
<evidence type="ECO:0000259" key="8">
    <source>
        <dbReference type="PROSITE" id="PS50931"/>
    </source>
</evidence>
<dbReference type="InterPro" id="IPR036390">
    <property type="entry name" value="WH_DNA-bd_sf"/>
</dbReference>
<dbReference type="Pfam" id="PF00126">
    <property type="entry name" value="HTH_1"/>
    <property type="match status" value="1"/>
</dbReference>
<dbReference type="InterPro" id="IPR029479">
    <property type="entry name" value="Nitroreductase"/>
</dbReference>
<dbReference type="InterPro" id="IPR036388">
    <property type="entry name" value="WH-like_DNA-bd_sf"/>
</dbReference>
<evidence type="ECO:0000313" key="10">
    <source>
        <dbReference type="Proteomes" id="UP001285263"/>
    </source>
</evidence>
<dbReference type="SUPFAM" id="SSF46785">
    <property type="entry name" value="Winged helix' DNA-binding domain"/>
    <property type="match status" value="1"/>
</dbReference>
<comment type="cofactor">
    <cofactor evidence="1">
        <name>FMN</name>
        <dbReference type="ChEBI" id="CHEBI:58210"/>
    </cofactor>
</comment>
<protein>
    <submittedName>
        <fullName evidence="9">Nitroreductase family protein</fullName>
    </submittedName>
</protein>
<comment type="similarity">
    <text evidence="2">Belongs to the nitroreductase family.</text>
</comment>
<evidence type="ECO:0000313" key="9">
    <source>
        <dbReference type="EMBL" id="MDY0744650.1"/>
    </source>
</evidence>
<evidence type="ECO:0000256" key="4">
    <source>
        <dbReference type="ARBA" id="ARBA00022643"/>
    </source>
</evidence>
<reference evidence="9 10" key="1">
    <citation type="submission" date="2023-11" db="EMBL/GenBank/DDBJ databases">
        <title>Paucibacter sp. nov., isolated from fresh soil in Korea.</title>
        <authorList>
            <person name="Le N.T.T."/>
        </authorList>
    </citation>
    <scope>NUCLEOTIDE SEQUENCE [LARGE SCALE GENOMIC DNA]</scope>
    <source>
        <strain evidence="9 10">R3-3</strain>
    </source>
</reference>
<organism evidence="9 10">
    <name type="scientific">Roseateles agri</name>
    <dbReference type="NCBI Taxonomy" id="3098619"/>
    <lineage>
        <taxon>Bacteria</taxon>
        <taxon>Pseudomonadati</taxon>
        <taxon>Pseudomonadota</taxon>
        <taxon>Betaproteobacteria</taxon>
        <taxon>Burkholderiales</taxon>
        <taxon>Sphaerotilaceae</taxon>
        <taxon>Roseateles</taxon>
    </lineage>
</organism>
<feature type="domain" description="HTH lysR-type" evidence="8">
    <location>
        <begin position="1"/>
        <end position="58"/>
    </location>
</feature>
<dbReference type="Gene3D" id="3.40.109.10">
    <property type="entry name" value="NADH Oxidase"/>
    <property type="match status" value="1"/>
</dbReference>
<name>A0ABU5DEE4_9BURK</name>
<evidence type="ECO:0000256" key="2">
    <source>
        <dbReference type="ARBA" id="ARBA00007118"/>
    </source>
</evidence>
<dbReference type="Gene3D" id="1.10.10.10">
    <property type="entry name" value="Winged helix-like DNA-binding domain superfamily/Winged helix DNA-binding domain"/>
    <property type="match status" value="1"/>
</dbReference>
<dbReference type="RefSeq" id="WP_320422565.1">
    <property type="nucleotide sequence ID" value="NZ_JAXCLA010000003.1"/>
</dbReference>
<sequence length="286" mass="31460">MITEYLHCLLALAEARDPSEAAVACGLSDEQFRQALDAIERQLGISLFTPGHTGPQLSSQGERVLAWARWQVAETSALLDDLRVIRKETALAPLMERRSVSPRRLSGPGPDSADIELIIQAALRSPDHGSLRPWRVVEFRDEQRTALADLFEQEKLRRDPLASAGDRQRARAHAVRPPVLLAFVVSPRERGRVPVREQWLTAGAALGNLLNAAHQLGFGAIVLSGDRCYDETLSAQLGIGPSEYLAGFISLGNVAETPPARKPALPGEVWSCWMPARQTHNDEHHE</sequence>
<comment type="caution">
    <text evidence="9">The sequence shown here is derived from an EMBL/GenBank/DDBJ whole genome shotgun (WGS) entry which is preliminary data.</text>
</comment>
<dbReference type="InterPro" id="IPR052530">
    <property type="entry name" value="NAD(P)H_nitroreductase"/>
</dbReference>
<evidence type="ECO:0000256" key="3">
    <source>
        <dbReference type="ARBA" id="ARBA00022630"/>
    </source>
</evidence>
<accession>A0ABU5DEE4</accession>
<dbReference type="CDD" id="cd02135">
    <property type="entry name" value="YdjA-like"/>
    <property type="match status" value="1"/>
</dbReference>
<evidence type="ECO:0000256" key="1">
    <source>
        <dbReference type="ARBA" id="ARBA00001917"/>
    </source>
</evidence>
<dbReference type="PROSITE" id="PS50931">
    <property type="entry name" value="HTH_LYSR"/>
    <property type="match status" value="1"/>
</dbReference>
<dbReference type="InterPro" id="IPR026021">
    <property type="entry name" value="YdjA-like"/>
</dbReference>
<keyword evidence="5" id="KW-0521">NADP</keyword>
<dbReference type="InterPro" id="IPR000415">
    <property type="entry name" value="Nitroreductase-like"/>
</dbReference>
<proteinExistence type="inferred from homology"/>
<gene>
    <name evidence="9" type="ORF">SNE35_09035</name>
</gene>
<evidence type="ECO:0000256" key="7">
    <source>
        <dbReference type="ARBA" id="ARBA00023027"/>
    </source>
</evidence>